<dbReference type="Gene3D" id="3.90.226.10">
    <property type="entry name" value="2-enoyl-CoA Hydratase, Chain A, domain 1"/>
    <property type="match status" value="1"/>
</dbReference>
<accession>A0AAD9S3B4</accession>
<dbReference type="InterPro" id="IPR029045">
    <property type="entry name" value="ClpP/crotonase-like_dom_sf"/>
</dbReference>
<reference evidence="2" key="1">
    <citation type="submission" date="2023-06" db="EMBL/GenBank/DDBJ databases">
        <authorList>
            <person name="Noh H."/>
        </authorList>
    </citation>
    <scope>NUCLEOTIDE SEQUENCE</scope>
    <source>
        <strain evidence="2">DUCC20226</strain>
    </source>
</reference>
<feature type="domain" description="DUF7721" evidence="1">
    <location>
        <begin position="61"/>
        <end position="142"/>
    </location>
</feature>
<dbReference type="SUPFAM" id="SSF52096">
    <property type="entry name" value="ClpP/crotonase"/>
    <property type="match status" value="1"/>
</dbReference>
<comment type="caution">
    <text evidence="2">The sequence shown here is derived from an EMBL/GenBank/DDBJ whole genome shotgun (WGS) entry which is preliminary data.</text>
</comment>
<sequence length="530" mass="56331">MGPKGGQSVTTAPSFTVAYIGLKTRFKHSNHHNITMSYEGRGEQPVPPRGGHVPFDDDDDDFTGAAEHAKRNAGGDGDIFSSVIGSFLGKKNQLANEPVDEEAAVNHHKKLYGGEDDGGEHDSSSMGNAAALQALKMFSGGGGSSGGSSKSEFIGLAMSEASKLFEQQSAAGKVSSDSSKESAVQQAGEMALKMYLKSKGGGESGGGSSGLLSLASKFILPDSYQTISLPAVRLSHHPPSSKSVTPIIMVILNRPKHKNAFNGDMIESLEKAFGTLSSDPRVKCIVFTGSDPENKIFCAGMDMFTPLSTKDANDGPPDALGSVTRDTHRDGGGRVSLAIYRCQKPVIAALNGSAVGVGITMTLPCHIRVAAAQSRVGFVFARRGLVMEACSSFFLPRLVGAARALHLVTTGAVYRPTDRVLDGLFTEVVDDAAGVLPRALQLAEGVARDCSVVSVVTMRDMIFRGPGTAEEAHLLESKLLYDRFRSADVAEGVTSFLEKREPRFQETMEENAPSVYPWWEDKLKGPQSKL</sequence>
<gene>
    <name evidence="2" type="ORF">N8I77_011731</name>
</gene>
<protein>
    <recommendedName>
        <fullName evidence="1">DUF7721 domain-containing protein</fullName>
    </recommendedName>
</protein>
<evidence type="ECO:0000313" key="3">
    <source>
        <dbReference type="Proteomes" id="UP001265746"/>
    </source>
</evidence>
<dbReference type="AlphaFoldDB" id="A0AAD9S3B4"/>
<dbReference type="PANTHER" id="PTHR39477:SF1">
    <property type="entry name" value="BETA-FLANKING PROTEIN"/>
    <property type="match status" value="1"/>
</dbReference>
<name>A0AAD9S3B4_PHOAM</name>
<dbReference type="Gene3D" id="1.10.12.10">
    <property type="entry name" value="Lyase 2-enoyl-coa Hydratase, Chain A, domain 2"/>
    <property type="match status" value="1"/>
</dbReference>
<dbReference type="InterPro" id="IPR014748">
    <property type="entry name" value="Enoyl-CoA_hydra_C"/>
</dbReference>
<dbReference type="EMBL" id="JAUJFL010000008">
    <property type="protein sequence ID" value="KAK2598308.1"/>
    <property type="molecule type" value="Genomic_DNA"/>
</dbReference>
<dbReference type="InterPro" id="IPR056138">
    <property type="entry name" value="DUF7721"/>
</dbReference>
<keyword evidence="3" id="KW-1185">Reference proteome</keyword>
<dbReference type="Proteomes" id="UP001265746">
    <property type="component" value="Unassembled WGS sequence"/>
</dbReference>
<dbReference type="PANTHER" id="PTHR39477">
    <property type="entry name" value="CHROMOSOME 8, WHOLE GENOME SHOTGUN SEQUENCE"/>
    <property type="match status" value="1"/>
</dbReference>
<dbReference type="Pfam" id="PF24845">
    <property type="entry name" value="DUF7721"/>
    <property type="match status" value="1"/>
</dbReference>
<evidence type="ECO:0000313" key="2">
    <source>
        <dbReference type="EMBL" id="KAK2598308.1"/>
    </source>
</evidence>
<evidence type="ECO:0000259" key="1">
    <source>
        <dbReference type="Pfam" id="PF24845"/>
    </source>
</evidence>
<dbReference type="InterPro" id="IPR001753">
    <property type="entry name" value="Enoyl-CoA_hydra/iso"/>
</dbReference>
<dbReference type="Pfam" id="PF00378">
    <property type="entry name" value="ECH_1"/>
    <property type="match status" value="1"/>
</dbReference>
<organism evidence="2 3">
    <name type="scientific">Phomopsis amygdali</name>
    <name type="common">Fusicoccum amygdali</name>
    <dbReference type="NCBI Taxonomy" id="1214568"/>
    <lineage>
        <taxon>Eukaryota</taxon>
        <taxon>Fungi</taxon>
        <taxon>Dikarya</taxon>
        <taxon>Ascomycota</taxon>
        <taxon>Pezizomycotina</taxon>
        <taxon>Sordariomycetes</taxon>
        <taxon>Sordariomycetidae</taxon>
        <taxon>Diaporthales</taxon>
        <taxon>Diaporthaceae</taxon>
        <taxon>Diaporthe</taxon>
    </lineage>
</organism>
<dbReference type="CDD" id="cd06558">
    <property type="entry name" value="crotonase-like"/>
    <property type="match status" value="1"/>
</dbReference>
<proteinExistence type="predicted"/>